<proteinExistence type="predicted"/>
<keyword evidence="3" id="KW-1185">Reference proteome</keyword>
<organism evidence="2 3">
    <name type="scientific">Pedobacter miscanthi</name>
    <dbReference type="NCBI Taxonomy" id="2259170"/>
    <lineage>
        <taxon>Bacteria</taxon>
        <taxon>Pseudomonadati</taxon>
        <taxon>Bacteroidota</taxon>
        <taxon>Sphingobacteriia</taxon>
        <taxon>Sphingobacteriales</taxon>
        <taxon>Sphingobacteriaceae</taxon>
        <taxon>Pedobacter</taxon>
    </lineage>
</organism>
<accession>A0A366KQ98</accession>
<keyword evidence="1" id="KW-0812">Transmembrane</keyword>
<dbReference type="EMBL" id="QNQU01000027">
    <property type="protein sequence ID" value="RBQ02962.1"/>
    <property type="molecule type" value="Genomic_DNA"/>
</dbReference>
<feature type="transmembrane region" description="Helical" evidence="1">
    <location>
        <begin position="16"/>
        <end position="37"/>
    </location>
</feature>
<keyword evidence="1" id="KW-1133">Transmembrane helix</keyword>
<keyword evidence="1" id="KW-0472">Membrane</keyword>
<dbReference type="AlphaFoldDB" id="A0A366KQ98"/>
<evidence type="ECO:0000313" key="3">
    <source>
        <dbReference type="Proteomes" id="UP000252081"/>
    </source>
</evidence>
<evidence type="ECO:0000256" key="1">
    <source>
        <dbReference type="SAM" id="Phobius"/>
    </source>
</evidence>
<name>A0A366KQ98_9SPHI</name>
<gene>
    <name evidence="2" type="ORF">DRW42_23785</name>
</gene>
<reference evidence="2 3" key="1">
    <citation type="submission" date="2018-07" db="EMBL/GenBank/DDBJ databases">
        <title>A draft genome of a endophytic bacteria, a new species of Pedobacter.</title>
        <authorList>
            <person name="Zhang Z.D."/>
            <person name="Chen Z.J."/>
        </authorList>
    </citation>
    <scope>NUCLEOTIDE SEQUENCE [LARGE SCALE GENOMIC DNA]</scope>
    <source>
        <strain evidence="2 3">RS10</strain>
    </source>
</reference>
<feature type="transmembrane region" description="Helical" evidence="1">
    <location>
        <begin position="43"/>
        <end position="67"/>
    </location>
</feature>
<evidence type="ECO:0000313" key="2">
    <source>
        <dbReference type="EMBL" id="RBQ02962.1"/>
    </source>
</evidence>
<comment type="caution">
    <text evidence="2">The sequence shown here is derived from an EMBL/GenBank/DDBJ whole genome shotgun (WGS) entry which is preliminary data.</text>
</comment>
<protein>
    <submittedName>
        <fullName evidence="2">Uncharacterized protein</fullName>
    </submittedName>
</protein>
<feature type="transmembrane region" description="Helical" evidence="1">
    <location>
        <begin position="79"/>
        <end position="99"/>
    </location>
</feature>
<sequence>MKNIELLIINIGKKTTLVSFLGGTILFLSFCLFRADFLIPSGIIYLSTAIIFNLLVMLALIISSFIYAENRSLSVSTMLLQLVNIPIAIMYFLIVTTILL</sequence>
<dbReference type="Proteomes" id="UP000252081">
    <property type="component" value="Unassembled WGS sequence"/>
</dbReference>